<accession>A0A9P3GJ17</accession>
<feature type="region of interest" description="Disordered" evidence="1">
    <location>
        <begin position="127"/>
        <end position="181"/>
    </location>
</feature>
<sequence length="181" mass="20100">MSSSAASASASATQRLFLGHVSKTPTISGLVSGGAVALAWFIGFIIYFYKRHRREKRARALGFRSHREMLDPPKKKEAFIIPPDPAIVEAGLHPGQRIYNDPKVRGDDFPKHAHTIPMSVLKHTHDEMVEDTSETPRPEMKHSSSEPTWYGDQTPASSSKMGHWPGSSQRSISSEMTIPKH</sequence>
<keyword evidence="2" id="KW-0812">Transmembrane</keyword>
<keyword evidence="4" id="KW-1185">Reference proteome</keyword>
<comment type="caution">
    <text evidence="3">The sequence shown here is derived from an EMBL/GenBank/DDBJ whole genome shotgun (WGS) entry which is preliminary data.</text>
</comment>
<evidence type="ECO:0000256" key="2">
    <source>
        <dbReference type="SAM" id="Phobius"/>
    </source>
</evidence>
<dbReference type="Proteomes" id="UP000703269">
    <property type="component" value="Unassembled WGS sequence"/>
</dbReference>
<evidence type="ECO:0000313" key="4">
    <source>
        <dbReference type="Proteomes" id="UP000703269"/>
    </source>
</evidence>
<dbReference type="EMBL" id="BPQB01000040">
    <property type="protein sequence ID" value="GJE94474.1"/>
    <property type="molecule type" value="Genomic_DNA"/>
</dbReference>
<organism evidence="3 4">
    <name type="scientific">Phanerochaete sordida</name>
    <dbReference type="NCBI Taxonomy" id="48140"/>
    <lineage>
        <taxon>Eukaryota</taxon>
        <taxon>Fungi</taxon>
        <taxon>Dikarya</taxon>
        <taxon>Basidiomycota</taxon>
        <taxon>Agaricomycotina</taxon>
        <taxon>Agaricomycetes</taxon>
        <taxon>Polyporales</taxon>
        <taxon>Phanerochaetaceae</taxon>
        <taxon>Phanerochaete</taxon>
    </lineage>
</organism>
<dbReference type="OrthoDB" id="3184377at2759"/>
<protein>
    <submittedName>
        <fullName evidence="3">Uncharacterized protein</fullName>
    </submittedName>
</protein>
<evidence type="ECO:0000313" key="3">
    <source>
        <dbReference type="EMBL" id="GJE94474.1"/>
    </source>
</evidence>
<evidence type="ECO:0000256" key="1">
    <source>
        <dbReference type="SAM" id="MobiDB-lite"/>
    </source>
</evidence>
<feature type="compositionally biased region" description="Basic and acidic residues" evidence="1">
    <location>
        <begin position="134"/>
        <end position="144"/>
    </location>
</feature>
<gene>
    <name evidence="3" type="ORF">PsYK624_106440</name>
</gene>
<dbReference type="AlphaFoldDB" id="A0A9P3GJ17"/>
<reference evidence="3 4" key="1">
    <citation type="submission" date="2021-08" db="EMBL/GenBank/DDBJ databases">
        <title>Draft Genome Sequence of Phanerochaete sordida strain YK-624.</title>
        <authorList>
            <person name="Mori T."/>
            <person name="Dohra H."/>
            <person name="Suzuki T."/>
            <person name="Kawagishi H."/>
            <person name="Hirai H."/>
        </authorList>
    </citation>
    <scope>NUCLEOTIDE SEQUENCE [LARGE SCALE GENOMIC DNA]</scope>
    <source>
        <strain evidence="3 4">YK-624</strain>
    </source>
</reference>
<feature type="transmembrane region" description="Helical" evidence="2">
    <location>
        <begin position="27"/>
        <end position="49"/>
    </location>
</feature>
<feature type="compositionally biased region" description="Polar residues" evidence="1">
    <location>
        <begin position="154"/>
        <end position="181"/>
    </location>
</feature>
<keyword evidence="2" id="KW-0472">Membrane</keyword>
<name>A0A9P3GJ17_9APHY</name>
<proteinExistence type="predicted"/>
<keyword evidence="2" id="KW-1133">Transmembrane helix</keyword>